<name>A0A6I4U7R9_9SPHN</name>
<evidence type="ECO:0000313" key="2">
    <source>
        <dbReference type="Proteomes" id="UP000429229"/>
    </source>
</evidence>
<organism evidence="1 2">
    <name type="scientific">Alteriqipengyuania halimionae</name>
    <dbReference type="NCBI Taxonomy" id="1926630"/>
    <lineage>
        <taxon>Bacteria</taxon>
        <taxon>Pseudomonadati</taxon>
        <taxon>Pseudomonadota</taxon>
        <taxon>Alphaproteobacteria</taxon>
        <taxon>Sphingomonadales</taxon>
        <taxon>Erythrobacteraceae</taxon>
        <taxon>Alteriqipengyuania</taxon>
    </lineage>
</organism>
<comment type="caution">
    <text evidence="1">The sequence shown here is derived from an EMBL/GenBank/DDBJ whole genome shotgun (WGS) entry which is preliminary data.</text>
</comment>
<evidence type="ECO:0000313" key="1">
    <source>
        <dbReference type="EMBL" id="MXP10431.1"/>
    </source>
</evidence>
<accession>A0A6I4U7R9</accession>
<gene>
    <name evidence="1" type="ORF">GRI68_09605</name>
</gene>
<sequence>MFPRVREIADPFGGVVRISIEPRPGGALVVIDRPDAETPANVTLDTYGADILLGYIMSARLAVPDEMPEEEIGGAFPTRFQLEPHPEAAIIVDQLNDEEPLRIPVTLWDRIYADLCIVCAHARELARKRQSSLH</sequence>
<dbReference type="OrthoDB" id="7560255at2"/>
<dbReference type="EMBL" id="WTYR01000001">
    <property type="protein sequence ID" value="MXP10431.1"/>
    <property type="molecule type" value="Genomic_DNA"/>
</dbReference>
<keyword evidence="2" id="KW-1185">Reference proteome</keyword>
<protein>
    <submittedName>
        <fullName evidence="1">Uncharacterized protein</fullName>
    </submittedName>
</protein>
<dbReference type="AlphaFoldDB" id="A0A6I4U7R9"/>
<reference evidence="1 2" key="1">
    <citation type="submission" date="2019-12" db="EMBL/GenBank/DDBJ databases">
        <title>Genomic-based taxomic classification of the family Erythrobacteraceae.</title>
        <authorList>
            <person name="Xu L."/>
        </authorList>
    </citation>
    <scope>NUCLEOTIDE SEQUENCE [LARGE SCALE GENOMIC DNA]</scope>
    <source>
        <strain evidence="1 2">LMG 29519</strain>
    </source>
</reference>
<dbReference type="Proteomes" id="UP000429229">
    <property type="component" value="Unassembled WGS sequence"/>
</dbReference>
<proteinExistence type="predicted"/>